<name>A0ACD2ZZZ8_9AGAR</name>
<evidence type="ECO:0000313" key="2">
    <source>
        <dbReference type="Proteomes" id="UP000308600"/>
    </source>
</evidence>
<protein>
    <submittedName>
        <fullName evidence="1">Uncharacterized protein</fullName>
    </submittedName>
</protein>
<reference evidence="1 2" key="1">
    <citation type="journal article" date="2019" name="Nat. Ecol. Evol.">
        <title>Megaphylogeny resolves global patterns of mushroom evolution.</title>
        <authorList>
            <person name="Varga T."/>
            <person name="Krizsan K."/>
            <person name="Foldi C."/>
            <person name="Dima B."/>
            <person name="Sanchez-Garcia M."/>
            <person name="Sanchez-Ramirez S."/>
            <person name="Szollosi G.J."/>
            <person name="Szarkandi J.G."/>
            <person name="Papp V."/>
            <person name="Albert L."/>
            <person name="Andreopoulos W."/>
            <person name="Angelini C."/>
            <person name="Antonin V."/>
            <person name="Barry K.W."/>
            <person name="Bougher N.L."/>
            <person name="Buchanan P."/>
            <person name="Buyck B."/>
            <person name="Bense V."/>
            <person name="Catcheside P."/>
            <person name="Chovatia M."/>
            <person name="Cooper J."/>
            <person name="Damon W."/>
            <person name="Desjardin D."/>
            <person name="Finy P."/>
            <person name="Geml J."/>
            <person name="Haridas S."/>
            <person name="Hughes K."/>
            <person name="Justo A."/>
            <person name="Karasinski D."/>
            <person name="Kautmanova I."/>
            <person name="Kiss B."/>
            <person name="Kocsube S."/>
            <person name="Kotiranta H."/>
            <person name="LaButti K.M."/>
            <person name="Lechner B.E."/>
            <person name="Liimatainen K."/>
            <person name="Lipzen A."/>
            <person name="Lukacs Z."/>
            <person name="Mihaltcheva S."/>
            <person name="Morgado L.N."/>
            <person name="Niskanen T."/>
            <person name="Noordeloos M.E."/>
            <person name="Ohm R.A."/>
            <person name="Ortiz-Santana B."/>
            <person name="Ovrebo C."/>
            <person name="Racz N."/>
            <person name="Riley R."/>
            <person name="Savchenko A."/>
            <person name="Shiryaev A."/>
            <person name="Soop K."/>
            <person name="Spirin V."/>
            <person name="Szebenyi C."/>
            <person name="Tomsovsky M."/>
            <person name="Tulloss R.E."/>
            <person name="Uehling J."/>
            <person name="Grigoriev I.V."/>
            <person name="Vagvolgyi C."/>
            <person name="Papp T."/>
            <person name="Martin F.M."/>
            <person name="Miettinen O."/>
            <person name="Hibbett D.S."/>
            <person name="Nagy L.G."/>
        </authorList>
    </citation>
    <scope>NUCLEOTIDE SEQUENCE [LARGE SCALE GENOMIC DNA]</scope>
    <source>
        <strain evidence="1 2">NL-1719</strain>
    </source>
</reference>
<dbReference type="EMBL" id="ML209121">
    <property type="protein sequence ID" value="TFK58974.1"/>
    <property type="molecule type" value="Genomic_DNA"/>
</dbReference>
<sequence length="616" mass="69067">MPHRPPPPRIAPVISIVVVAQAIKFAHYTKQLPEDEASTTLLVLWLVLDLVLCAFIFLLPFFGLQNFKLTAAMAVLLTQSINLDLYQSLVAAERIDFIEPNGPHDSETTPPFSWSLFNLFRNGLDVNDDPRLLGKHIVRTSALGTAQINPEEGLFCVPQADGPIFIPILLHNVRLAGLRYSLGDVGNGHDGTHDKVVTIDLTPRHLRYTEKKYQEYCKKHRNCSGRHASKAQSLVFVQVSRPGLFRLDRVVDTSMKDSHILFPQEIFIAPCPRAEFLAPQSNQVHCAEEDERQVLSINLYGVPPMFLRWSRTINGKRKHFVASDLYRRDHYSSRDRLDRSPQQFGHELQIALDTPGDHIYTLDDISDGAGNVVRFSPIGAVFSSTDFTSTSRIKTAHSMVVSRKSRVSFRSCSLANPTSLLMGHEALLTVAANASDVHDSSWEAVIKYEPPADSNISGRRTGPWERTIQPFGRRTEALLPVIAPGDYTIVRVKGKHCVGEPVEPKVCRVSKRPKPTIGVTQEETKSYYGVVLSLLFHGTAPFRLMYQVQQDENAAAEPDQSGHHIDTFWDLRISSLSRAFLTLLTNIRVGRPPGLIVLDEDQKTNAISSFHQSYWE</sequence>
<evidence type="ECO:0000313" key="1">
    <source>
        <dbReference type="EMBL" id="TFK58974.1"/>
    </source>
</evidence>
<keyword evidence="2" id="KW-1185">Reference proteome</keyword>
<accession>A0ACD2ZZZ8</accession>
<organism evidence="1 2">
    <name type="scientific">Pluteus cervinus</name>
    <dbReference type="NCBI Taxonomy" id="181527"/>
    <lineage>
        <taxon>Eukaryota</taxon>
        <taxon>Fungi</taxon>
        <taxon>Dikarya</taxon>
        <taxon>Basidiomycota</taxon>
        <taxon>Agaricomycotina</taxon>
        <taxon>Agaricomycetes</taxon>
        <taxon>Agaricomycetidae</taxon>
        <taxon>Agaricales</taxon>
        <taxon>Pluteineae</taxon>
        <taxon>Pluteaceae</taxon>
        <taxon>Pluteus</taxon>
    </lineage>
</organism>
<gene>
    <name evidence="1" type="ORF">BDN72DRAFT_884089</name>
</gene>
<proteinExistence type="predicted"/>
<dbReference type="Proteomes" id="UP000308600">
    <property type="component" value="Unassembled WGS sequence"/>
</dbReference>